<name>A0A7T6XVK4_PENDI</name>
<evidence type="ECO:0000256" key="2">
    <source>
        <dbReference type="ARBA" id="ARBA00022771"/>
    </source>
</evidence>
<reference evidence="7 8" key="1">
    <citation type="submission" date="2020-08" db="EMBL/GenBank/DDBJ databases">
        <title>The completed genome sequence of the pathogenic ascomycete fungus Penicillium digitatum.</title>
        <authorList>
            <person name="Wang M."/>
        </authorList>
    </citation>
    <scope>NUCLEOTIDE SEQUENCE [LARGE SCALE GENOMIC DNA]</scope>
    <source>
        <strain evidence="7 8">PdW03</strain>
    </source>
</reference>
<feature type="region of interest" description="Disordered" evidence="5">
    <location>
        <begin position="155"/>
        <end position="207"/>
    </location>
</feature>
<dbReference type="PANTHER" id="PTHR21099:SF2">
    <property type="entry name" value="SI:CH211-113E8.11"/>
    <property type="match status" value="1"/>
</dbReference>
<dbReference type="InterPro" id="IPR000571">
    <property type="entry name" value="Znf_CCCH"/>
</dbReference>
<keyword evidence="3 4" id="KW-0862">Zinc</keyword>
<evidence type="ECO:0000256" key="3">
    <source>
        <dbReference type="ARBA" id="ARBA00022833"/>
    </source>
</evidence>
<evidence type="ECO:0000313" key="8">
    <source>
        <dbReference type="Proteomes" id="UP000595662"/>
    </source>
</evidence>
<dbReference type="KEGG" id="pdp:PDIP_08160"/>
<keyword evidence="1 4" id="KW-0479">Metal-binding</keyword>
<dbReference type="InterPro" id="IPR036855">
    <property type="entry name" value="Znf_CCCH_sf"/>
</dbReference>
<dbReference type="EMBL" id="CP060779">
    <property type="protein sequence ID" value="QQK48087.1"/>
    <property type="molecule type" value="Genomic_DNA"/>
</dbReference>
<evidence type="ECO:0000313" key="7">
    <source>
        <dbReference type="EMBL" id="QQK48087.1"/>
    </source>
</evidence>
<dbReference type="GO" id="GO:0005634">
    <property type="term" value="C:nucleus"/>
    <property type="evidence" value="ECO:0007669"/>
    <property type="project" value="TreeGrafter"/>
</dbReference>
<feature type="domain" description="C3H1-type" evidence="6">
    <location>
        <begin position="1"/>
        <end position="25"/>
    </location>
</feature>
<feature type="compositionally biased region" description="Polar residues" evidence="5">
    <location>
        <begin position="391"/>
        <end position="404"/>
    </location>
</feature>
<dbReference type="Gene3D" id="4.10.1000.10">
    <property type="entry name" value="Zinc finger, CCCH-type"/>
    <property type="match status" value="1"/>
</dbReference>
<dbReference type="InterPro" id="IPR041367">
    <property type="entry name" value="Znf-CCCH_4"/>
</dbReference>
<organism evidence="7 8">
    <name type="scientific">Penicillium digitatum</name>
    <name type="common">Green mold</name>
    <dbReference type="NCBI Taxonomy" id="36651"/>
    <lineage>
        <taxon>Eukaryota</taxon>
        <taxon>Fungi</taxon>
        <taxon>Dikarya</taxon>
        <taxon>Ascomycota</taxon>
        <taxon>Pezizomycotina</taxon>
        <taxon>Eurotiomycetes</taxon>
        <taxon>Eurotiomycetidae</taxon>
        <taxon>Eurotiales</taxon>
        <taxon>Aspergillaceae</taxon>
        <taxon>Penicillium</taxon>
    </lineage>
</organism>
<gene>
    <name evidence="7" type="ORF">Pdw03_5722</name>
</gene>
<feature type="compositionally biased region" description="Polar residues" evidence="5">
    <location>
        <begin position="413"/>
        <end position="424"/>
    </location>
</feature>
<dbReference type="GO" id="GO:0008270">
    <property type="term" value="F:zinc ion binding"/>
    <property type="evidence" value="ECO:0007669"/>
    <property type="project" value="UniProtKB-KW"/>
</dbReference>
<feature type="compositionally biased region" description="Polar residues" evidence="5">
    <location>
        <begin position="320"/>
        <end position="330"/>
    </location>
</feature>
<feature type="compositionally biased region" description="Polar residues" evidence="5">
    <location>
        <begin position="340"/>
        <end position="352"/>
    </location>
</feature>
<dbReference type="SMART" id="SM00356">
    <property type="entry name" value="ZnF_C3H1"/>
    <property type="match status" value="1"/>
</dbReference>
<dbReference type="VEuPathDB" id="FungiDB:PDIP_08160"/>
<feature type="region of interest" description="Disordered" evidence="5">
    <location>
        <begin position="372"/>
        <end position="450"/>
    </location>
</feature>
<feature type="region of interest" description="Disordered" evidence="5">
    <location>
        <begin position="257"/>
        <end position="290"/>
    </location>
</feature>
<dbReference type="Proteomes" id="UP000595662">
    <property type="component" value="Chromosome 6"/>
</dbReference>
<sequence>MVVCSFFQQGRCKFGDRCKFEHPGKPTAGSSGNRFGASSGGFGGQNQPQHPADAALKASDIKSDLTAGQGRPEWIFSAYAPHKDVARQLFGGAHRERSMEEMRLRHYELATSGNLNQAIQEASALWQECVQQMDISLNDLNGAVKYVVDGRNEHPNRQDIIEGKTDTSLNQAPASFGQLSPFGQQNAAHAPNTGPAPGAFGAPSSTFGQASGLGQSVGFGRASALGQPSGMGQSTAFGQTSTLGGLGGSAFGQTSTLGGQSAFNKTPFGQPALSQPGVNPSPFGKPSVLGGAAPFGATSAASPFTQIAQNQPAGGEFGQTAGQPTPSPFGQTAALPGPSPFSQPAANPSPFGQPSALVGAAPFGQLSAPVGASPFGQPSAPTGAAPFGASPTASPFTQVSQNQPAPSPFGQPAVQSVPVQNTNAGPRAYIKIDNPQDLNPLPQLEGETRHNPSTKQLVMWKGRPVKYINEHPCYLHPQDNKTFVRVNFPNGPPDPASLKDAHGKPEEYTPEITEAYEFFLQNGYFKDGNIPAVPPKQEWLSFDF</sequence>
<dbReference type="GeneID" id="26229139"/>
<keyword evidence="2 4" id="KW-0863">Zinc-finger</keyword>
<proteinExistence type="predicted"/>
<evidence type="ECO:0000256" key="4">
    <source>
        <dbReference type="PROSITE-ProRule" id="PRU00723"/>
    </source>
</evidence>
<evidence type="ECO:0000259" key="6">
    <source>
        <dbReference type="PROSITE" id="PS50103"/>
    </source>
</evidence>
<feature type="region of interest" description="Disordered" evidence="5">
    <location>
        <begin position="310"/>
        <end position="357"/>
    </location>
</feature>
<feature type="compositionally biased region" description="Basic and acidic residues" evidence="5">
    <location>
        <begin position="155"/>
        <end position="165"/>
    </location>
</feature>
<feature type="region of interest" description="Disordered" evidence="5">
    <location>
        <begin position="22"/>
        <end position="52"/>
    </location>
</feature>
<protein>
    <submittedName>
        <fullName evidence="7">Zinc finger, CCCH-type</fullName>
    </submittedName>
</protein>
<dbReference type="SUPFAM" id="SSF90229">
    <property type="entry name" value="CCCH zinc finger"/>
    <property type="match status" value="1"/>
</dbReference>
<dbReference type="RefSeq" id="XP_014538201.2">
    <property type="nucleotide sequence ID" value="XM_014682715.2"/>
</dbReference>
<dbReference type="Pfam" id="PF18044">
    <property type="entry name" value="zf-CCCH_4"/>
    <property type="match status" value="1"/>
</dbReference>
<dbReference type="PROSITE" id="PS50103">
    <property type="entry name" value="ZF_C3H1"/>
    <property type="match status" value="1"/>
</dbReference>
<dbReference type="PANTHER" id="PTHR21099">
    <property type="entry name" value="RAD201"/>
    <property type="match status" value="1"/>
</dbReference>
<accession>A0A7T6XVK4</accession>
<feature type="zinc finger region" description="C3H1-type" evidence="4">
    <location>
        <begin position="1"/>
        <end position="25"/>
    </location>
</feature>
<feature type="compositionally biased region" description="Polar residues" evidence="5">
    <location>
        <begin position="166"/>
        <end position="187"/>
    </location>
</feature>
<evidence type="ECO:0000256" key="1">
    <source>
        <dbReference type="ARBA" id="ARBA00022723"/>
    </source>
</evidence>
<dbReference type="AlphaFoldDB" id="A0A7T6XVK4"/>
<dbReference type="CDD" id="cd23954">
    <property type="entry name" value="AMO1_CTD"/>
    <property type="match status" value="1"/>
</dbReference>
<evidence type="ECO:0000256" key="5">
    <source>
        <dbReference type="SAM" id="MobiDB-lite"/>
    </source>
</evidence>